<proteinExistence type="predicted"/>
<evidence type="ECO:0000313" key="2">
    <source>
        <dbReference type="Proteomes" id="UP000683360"/>
    </source>
</evidence>
<dbReference type="Proteomes" id="UP000683360">
    <property type="component" value="Unassembled WGS sequence"/>
</dbReference>
<gene>
    <name evidence="1" type="ORF">MEDL_54456</name>
</gene>
<evidence type="ECO:0000313" key="1">
    <source>
        <dbReference type="EMBL" id="CAG2242268.1"/>
    </source>
</evidence>
<dbReference type="EMBL" id="CAJPWZ010002644">
    <property type="protein sequence ID" value="CAG2242268.1"/>
    <property type="molecule type" value="Genomic_DNA"/>
</dbReference>
<name>A0A8S3U772_MYTED</name>
<comment type="caution">
    <text evidence="1">The sequence shown here is derived from an EMBL/GenBank/DDBJ whole genome shotgun (WGS) entry which is preliminary data.</text>
</comment>
<dbReference type="AlphaFoldDB" id="A0A8S3U772"/>
<reference evidence="1" key="1">
    <citation type="submission" date="2021-03" db="EMBL/GenBank/DDBJ databases">
        <authorList>
            <person name="Bekaert M."/>
        </authorList>
    </citation>
    <scope>NUCLEOTIDE SEQUENCE</scope>
</reference>
<keyword evidence="2" id="KW-1185">Reference proteome</keyword>
<sequence length="240" mass="27396">MCGPKIYICLFDLLKSYSTNKTVFTEICGPEDVSREGSKYILNPNLEQVSCNAIQYQPFTFKTNGNSQCALSRSLCKSSGQILASNGSSFSDASCRCDYTRSFDYIIPPKDHCSCKPAEEDCSCYIRNCDDDKVMIADYRCVTRVKTILPEDIKCPIISRIIPPEETDAVDKNQFLPFLSSANVKGLRDKQKRLRFYQWIKNQKCKISFIQETHFNTSLENVLTIESDHSCYYNRPPAEE</sequence>
<dbReference type="InterPro" id="IPR036691">
    <property type="entry name" value="Endo/exonu/phosph_ase_sf"/>
</dbReference>
<protein>
    <submittedName>
        <fullName evidence="1">Uncharacterized protein</fullName>
    </submittedName>
</protein>
<dbReference type="OrthoDB" id="6178656at2759"/>
<organism evidence="1 2">
    <name type="scientific">Mytilus edulis</name>
    <name type="common">Blue mussel</name>
    <dbReference type="NCBI Taxonomy" id="6550"/>
    <lineage>
        <taxon>Eukaryota</taxon>
        <taxon>Metazoa</taxon>
        <taxon>Spiralia</taxon>
        <taxon>Lophotrochozoa</taxon>
        <taxon>Mollusca</taxon>
        <taxon>Bivalvia</taxon>
        <taxon>Autobranchia</taxon>
        <taxon>Pteriomorphia</taxon>
        <taxon>Mytilida</taxon>
        <taxon>Mytiloidea</taxon>
        <taxon>Mytilidae</taxon>
        <taxon>Mytilinae</taxon>
        <taxon>Mytilus</taxon>
    </lineage>
</organism>
<accession>A0A8S3U772</accession>
<dbReference type="Gene3D" id="3.60.10.10">
    <property type="entry name" value="Endonuclease/exonuclease/phosphatase"/>
    <property type="match status" value="1"/>
</dbReference>